<feature type="transmembrane region" description="Helical" evidence="6">
    <location>
        <begin position="133"/>
        <end position="152"/>
    </location>
</feature>
<accession>A0A7W5GDS7</accession>
<evidence type="ECO:0000256" key="3">
    <source>
        <dbReference type="ARBA" id="ARBA00022692"/>
    </source>
</evidence>
<gene>
    <name evidence="7" type="ORF">FHS16_005505</name>
</gene>
<feature type="transmembrane region" description="Helical" evidence="6">
    <location>
        <begin position="200"/>
        <end position="219"/>
    </location>
</feature>
<feature type="transmembrane region" description="Helical" evidence="6">
    <location>
        <begin position="239"/>
        <end position="258"/>
    </location>
</feature>
<protein>
    <submittedName>
        <fullName evidence="7">Putative membrane protein</fullName>
    </submittedName>
</protein>
<keyword evidence="2" id="KW-1003">Cell membrane</keyword>
<evidence type="ECO:0000256" key="6">
    <source>
        <dbReference type="SAM" id="Phobius"/>
    </source>
</evidence>
<dbReference type="Proteomes" id="UP000518605">
    <property type="component" value="Unassembled WGS sequence"/>
</dbReference>
<proteinExistence type="predicted"/>
<evidence type="ECO:0000256" key="4">
    <source>
        <dbReference type="ARBA" id="ARBA00022989"/>
    </source>
</evidence>
<evidence type="ECO:0000256" key="2">
    <source>
        <dbReference type="ARBA" id="ARBA00022475"/>
    </source>
</evidence>
<keyword evidence="4 6" id="KW-1133">Transmembrane helix</keyword>
<dbReference type="RefSeq" id="WP_183570036.1">
    <property type="nucleotide sequence ID" value="NZ_CBCSLB010000023.1"/>
</dbReference>
<name>A0A7W5GDS7_9BACL</name>
<comment type="subcellular location">
    <subcellularLocation>
        <location evidence="1">Cell membrane</location>
        <topology evidence="1">Multi-pass membrane protein</topology>
    </subcellularLocation>
</comment>
<dbReference type="AlphaFoldDB" id="A0A7W5GDS7"/>
<dbReference type="EMBL" id="JACHXW010000024">
    <property type="protein sequence ID" value="MBB3155397.1"/>
    <property type="molecule type" value="Genomic_DNA"/>
</dbReference>
<organism evidence="7 8">
    <name type="scientific">Paenibacillus endophyticus</name>
    <dbReference type="NCBI Taxonomy" id="1294268"/>
    <lineage>
        <taxon>Bacteria</taxon>
        <taxon>Bacillati</taxon>
        <taxon>Bacillota</taxon>
        <taxon>Bacilli</taxon>
        <taxon>Bacillales</taxon>
        <taxon>Paenibacillaceae</taxon>
        <taxon>Paenibacillus</taxon>
    </lineage>
</organism>
<feature type="transmembrane region" description="Helical" evidence="6">
    <location>
        <begin position="88"/>
        <end position="112"/>
    </location>
</feature>
<reference evidence="7 8" key="1">
    <citation type="submission" date="2020-08" db="EMBL/GenBank/DDBJ databases">
        <title>Genomic Encyclopedia of Type Strains, Phase III (KMG-III): the genomes of soil and plant-associated and newly described type strains.</title>
        <authorList>
            <person name="Whitman W."/>
        </authorList>
    </citation>
    <scope>NUCLEOTIDE SEQUENCE [LARGE SCALE GENOMIC DNA]</scope>
    <source>
        <strain evidence="7 8">CECT 8234</strain>
    </source>
</reference>
<dbReference type="Pfam" id="PF09678">
    <property type="entry name" value="Caa3_CtaG"/>
    <property type="match status" value="1"/>
</dbReference>
<evidence type="ECO:0000256" key="1">
    <source>
        <dbReference type="ARBA" id="ARBA00004651"/>
    </source>
</evidence>
<evidence type="ECO:0000256" key="5">
    <source>
        <dbReference type="ARBA" id="ARBA00023136"/>
    </source>
</evidence>
<keyword evidence="3 6" id="KW-0812">Transmembrane</keyword>
<evidence type="ECO:0000313" key="8">
    <source>
        <dbReference type="Proteomes" id="UP000518605"/>
    </source>
</evidence>
<dbReference type="GO" id="GO:0005886">
    <property type="term" value="C:plasma membrane"/>
    <property type="evidence" value="ECO:0007669"/>
    <property type="project" value="UniProtKB-SubCell"/>
</dbReference>
<feature type="transmembrane region" description="Helical" evidence="6">
    <location>
        <begin position="164"/>
        <end position="188"/>
    </location>
</feature>
<feature type="transmembrane region" description="Helical" evidence="6">
    <location>
        <begin position="20"/>
        <end position="45"/>
    </location>
</feature>
<evidence type="ECO:0000313" key="7">
    <source>
        <dbReference type="EMBL" id="MBB3155397.1"/>
    </source>
</evidence>
<comment type="caution">
    <text evidence="7">The sequence shown here is derived from an EMBL/GenBank/DDBJ whole genome shotgun (WGS) entry which is preliminary data.</text>
</comment>
<keyword evidence="8" id="KW-1185">Reference proteome</keyword>
<sequence length="270" mass="30433">MNINNQLHHSEGTHMYHINGIIPQLLLALPFVLCLVMYSIAVVISSKNHKPWAKYRTVCWVLGVLFATFAIAGPLANSAHTDFTAHMFSHLFLGMLAPLLMALAAPVTLMLRTLSVPIARRLSKVLKSWPSRLFTNPLVASFLNVGGLWVLYTTNLYSLMHESILLHLIIHFHVFLAGYLFTVSIIYIDPKAHRTPFLNRTIVLIVALAGHGIVSKYIYAHPPYGVRLEQAEIGGMVMYYGGDVIDIIFVFIICLQWFKASRPRAMYMNQ</sequence>
<feature type="transmembrane region" description="Helical" evidence="6">
    <location>
        <begin position="57"/>
        <end position="76"/>
    </location>
</feature>
<dbReference type="InterPro" id="IPR019108">
    <property type="entry name" value="Caa3_assmbl_CtaG-rel"/>
</dbReference>
<keyword evidence="5 6" id="KW-0472">Membrane</keyword>